<keyword evidence="8" id="KW-1185">Reference proteome</keyword>
<dbReference type="PANTHER" id="PTHR43008:SF4">
    <property type="entry name" value="CHAIN DEHYDROGENASE, PUTATIVE (AFU_ORTHOLOGUE AFUA_4G08710)-RELATED"/>
    <property type="match status" value="1"/>
</dbReference>
<dbReference type="OrthoDB" id="417891at2759"/>
<dbReference type="SUPFAM" id="SSF51735">
    <property type="entry name" value="NAD(P)-binding Rossmann-fold domains"/>
    <property type="match status" value="1"/>
</dbReference>
<dbReference type="EMBL" id="LKMD01000104">
    <property type="protein sequence ID" value="PIA95125.1"/>
    <property type="molecule type" value="Genomic_DNA"/>
</dbReference>
<evidence type="ECO:0000313" key="5">
    <source>
        <dbReference type="EMBL" id="PIA95125.1"/>
    </source>
</evidence>
<dbReference type="InterPro" id="IPR036291">
    <property type="entry name" value="NAD(P)-bd_dom_sf"/>
</dbReference>
<evidence type="ECO:0000256" key="1">
    <source>
        <dbReference type="ARBA" id="ARBA00006484"/>
    </source>
</evidence>
<dbReference type="PRINTS" id="PR00080">
    <property type="entry name" value="SDRFAMILY"/>
</dbReference>
<name>A0A2G5HRG1_CERBT</name>
<organism evidence="5 7">
    <name type="scientific">Cercospora beticola</name>
    <name type="common">Sugarbeet leaf spot fungus</name>
    <dbReference type="NCBI Taxonomy" id="122368"/>
    <lineage>
        <taxon>Eukaryota</taxon>
        <taxon>Fungi</taxon>
        <taxon>Dikarya</taxon>
        <taxon>Ascomycota</taxon>
        <taxon>Pezizomycotina</taxon>
        <taxon>Dothideomycetes</taxon>
        <taxon>Dothideomycetidae</taxon>
        <taxon>Mycosphaerellales</taxon>
        <taxon>Mycosphaerellaceae</taxon>
        <taxon>Cercospora</taxon>
    </lineage>
</organism>
<comment type="similarity">
    <text evidence="1">Belongs to the short-chain dehydrogenases/reductases (SDR) family.</text>
</comment>
<evidence type="ECO:0000313" key="6">
    <source>
        <dbReference type="EMBL" id="WPB05272.1"/>
    </source>
</evidence>
<dbReference type="FunFam" id="3.40.50.720:FF:000084">
    <property type="entry name" value="Short-chain dehydrogenase reductase"/>
    <property type="match status" value="1"/>
</dbReference>
<reference evidence="6 8" key="2">
    <citation type="submission" date="2023-09" db="EMBL/GenBank/DDBJ databases">
        <title>Complete-Gapless Cercospora beticola genome.</title>
        <authorList>
            <person name="Wyatt N.A."/>
            <person name="Spanner R.E."/>
            <person name="Bolton M.D."/>
        </authorList>
    </citation>
    <scope>NUCLEOTIDE SEQUENCE [LARGE SCALE GENOMIC DNA]</scope>
    <source>
        <strain evidence="6">Cb09-40</strain>
    </source>
</reference>
<dbReference type="GO" id="GO:0016616">
    <property type="term" value="F:oxidoreductase activity, acting on the CH-OH group of donors, NAD or NADP as acceptor"/>
    <property type="evidence" value="ECO:0007669"/>
    <property type="project" value="UniProtKB-ARBA"/>
</dbReference>
<keyword evidence="3" id="KW-0560">Oxidoreductase</keyword>
<dbReference type="InterPro" id="IPR057326">
    <property type="entry name" value="KR_dom"/>
</dbReference>
<dbReference type="PRINTS" id="PR00081">
    <property type="entry name" value="GDHRDH"/>
</dbReference>
<keyword evidence="2" id="KW-0521">NADP</keyword>
<dbReference type="SMART" id="SM00822">
    <property type="entry name" value="PKS_KR"/>
    <property type="match status" value="1"/>
</dbReference>
<dbReference type="Gene3D" id="3.40.50.720">
    <property type="entry name" value="NAD(P)-binding Rossmann-like Domain"/>
    <property type="match status" value="1"/>
</dbReference>
<dbReference type="GO" id="GO:0050664">
    <property type="term" value="F:oxidoreductase activity, acting on NAD(P)H, oxygen as acceptor"/>
    <property type="evidence" value="ECO:0007669"/>
    <property type="project" value="TreeGrafter"/>
</dbReference>
<evidence type="ECO:0000259" key="4">
    <source>
        <dbReference type="SMART" id="SM00822"/>
    </source>
</evidence>
<dbReference type="AlphaFoldDB" id="A0A2G5HRG1"/>
<proteinExistence type="inferred from homology"/>
<dbReference type="Proteomes" id="UP000230605">
    <property type="component" value="Chromosome 6"/>
</dbReference>
<evidence type="ECO:0000256" key="2">
    <source>
        <dbReference type="ARBA" id="ARBA00022857"/>
    </source>
</evidence>
<evidence type="ECO:0000256" key="3">
    <source>
        <dbReference type="ARBA" id="ARBA00023002"/>
    </source>
</evidence>
<dbReference type="Pfam" id="PF13561">
    <property type="entry name" value="adh_short_C2"/>
    <property type="match status" value="1"/>
</dbReference>
<dbReference type="PANTHER" id="PTHR43008">
    <property type="entry name" value="BENZIL REDUCTASE"/>
    <property type="match status" value="1"/>
</dbReference>
<reference evidence="5 7" key="1">
    <citation type="submission" date="2015-10" db="EMBL/GenBank/DDBJ databases">
        <title>The cercosporin biosynthetic gene cluster was horizontally transferred to several fungal lineages and shown to be expanded in Cercospora beticola based on microsynteny with recipient genomes.</title>
        <authorList>
            <person name="De Jonge R."/>
            <person name="Ebert M.K."/>
            <person name="Suttle J.C."/>
            <person name="Jurick Ii W.M."/>
            <person name="Secor G.A."/>
            <person name="Thomma B.P."/>
            <person name="Van De Peer Y."/>
            <person name="Bolton M.D."/>
        </authorList>
    </citation>
    <scope>NUCLEOTIDE SEQUENCE [LARGE SCALE GENOMIC DNA]</scope>
    <source>
        <strain evidence="5 7">09-40</strain>
    </source>
</reference>
<gene>
    <name evidence="5" type="ORF">CB0940_08690</name>
    <name evidence="6" type="ORF">RHO25_009924</name>
</gene>
<evidence type="ECO:0000313" key="7">
    <source>
        <dbReference type="Proteomes" id="UP000230605"/>
    </source>
</evidence>
<protein>
    <submittedName>
        <fullName evidence="5">Sorbose reductase sou1</fullName>
    </submittedName>
</protein>
<dbReference type="EMBL" id="CP134189">
    <property type="protein sequence ID" value="WPB05272.1"/>
    <property type="molecule type" value="Genomic_DNA"/>
</dbReference>
<dbReference type="Proteomes" id="UP001302367">
    <property type="component" value="Chromosome 6"/>
</dbReference>
<feature type="domain" description="Ketoreductase" evidence="4">
    <location>
        <begin position="14"/>
        <end position="196"/>
    </location>
</feature>
<evidence type="ECO:0000313" key="8">
    <source>
        <dbReference type="Proteomes" id="UP001302367"/>
    </source>
</evidence>
<accession>A0A2G5HRG1</accession>
<sequence>MAASIASKFSLKGRNYVVTGGAMGIGYSITKDIADAGGNVAVIDLRDTPLEDVFGLAKQYGVKAEYFQADVSNESQLTSAFEKVVQSFGTIDGIVTAAGIAIDKPFVDQKWEEVEKVLQVNTLGSMFAAQLAVKQMQKQGTPGSVVFIASITAHVNLPGYRMAGYNCSKGAIKMLSQVLSAELAPKGIRVNSISPAFIETNQTRGAREHTTKACGDLMQTAPPMGRIGQPDEVSPAAIFFLSDAAAYVTGADILVSGGIHTGRGGDYDMCAQ</sequence>
<dbReference type="InterPro" id="IPR002347">
    <property type="entry name" value="SDR_fam"/>
</dbReference>